<evidence type="ECO:0000313" key="5">
    <source>
        <dbReference type="EMBL" id="BDE07167.1"/>
    </source>
</evidence>
<evidence type="ECO:0000259" key="4">
    <source>
        <dbReference type="PROSITE" id="PS50983"/>
    </source>
</evidence>
<dbReference type="InterPro" id="IPR002491">
    <property type="entry name" value="ABC_transptr_periplasmic_BD"/>
</dbReference>
<dbReference type="InterPro" id="IPR054828">
    <property type="entry name" value="Vit_B12_bind_prot"/>
</dbReference>
<accession>A0AAN2CB02</accession>
<feature type="domain" description="Fe/B12 periplasmic-binding" evidence="4">
    <location>
        <begin position="18"/>
        <end position="260"/>
    </location>
</feature>
<dbReference type="Gene3D" id="3.40.50.1980">
    <property type="entry name" value="Nitrogenase molybdenum iron protein domain"/>
    <property type="match status" value="2"/>
</dbReference>
<dbReference type="InterPro" id="IPR050902">
    <property type="entry name" value="ABC_Transporter_SBP"/>
</dbReference>
<evidence type="ECO:0000313" key="6">
    <source>
        <dbReference type="Proteomes" id="UP001317532"/>
    </source>
</evidence>
<dbReference type="SUPFAM" id="SSF53807">
    <property type="entry name" value="Helical backbone' metal receptor"/>
    <property type="match status" value="1"/>
</dbReference>
<protein>
    <recommendedName>
        <fullName evidence="4">Fe/B12 periplasmic-binding domain-containing protein</fullName>
    </recommendedName>
</protein>
<evidence type="ECO:0000256" key="2">
    <source>
        <dbReference type="ARBA" id="ARBA00022729"/>
    </source>
</evidence>
<proteinExistence type="inferred from homology"/>
<dbReference type="Pfam" id="PF01497">
    <property type="entry name" value="Peripla_BP_2"/>
    <property type="match status" value="1"/>
</dbReference>
<dbReference type="PROSITE" id="PS50983">
    <property type="entry name" value="FE_B12_PBP"/>
    <property type="match status" value="1"/>
</dbReference>
<keyword evidence="6" id="KW-1185">Reference proteome</keyword>
<feature type="chain" id="PRO_5042813799" description="Fe/B12 periplasmic-binding domain-containing protein" evidence="3">
    <location>
        <begin position="23"/>
        <end position="260"/>
    </location>
</feature>
<dbReference type="NCBIfam" id="NF038402">
    <property type="entry name" value="TroA_like"/>
    <property type="match status" value="1"/>
</dbReference>
<sequence length="260" mass="27489">MSVAPVLAFALLAAAATRIVSLAPSLTEDLFAIGAGPRVVGVDAFSDRPARARSLPRVGTLNTVNAEAIVALRPDLVVGITYEAAQLNDVARAGVRTLTLRVDDLAGDFAAIAQLGRETGRASQAQALIASMRARLARNAHRAALRRPLRAFVAIGRDPIVTAGAGSYVDDLLRAANLANVAGAARTPWPEFSAERLLAAQPDLIIVPESATQFTGEPWARLRAVRAGHIVRVPDDDLLRPGPRVPDAVEALVTQAARWR</sequence>
<dbReference type="EMBL" id="AP025523">
    <property type="protein sequence ID" value="BDE07167.1"/>
    <property type="molecule type" value="Genomic_DNA"/>
</dbReference>
<dbReference type="Proteomes" id="UP001317532">
    <property type="component" value="Chromosome"/>
</dbReference>
<comment type="similarity">
    <text evidence="1">Belongs to the bacterial solute-binding protein 8 family.</text>
</comment>
<dbReference type="AlphaFoldDB" id="A0AAN2CB02"/>
<keyword evidence="2 3" id="KW-0732">Signal</keyword>
<evidence type="ECO:0000256" key="3">
    <source>
        <dbReference type="SAM" id="SignalP"/>
    </source>
</evidence>
<reference evidence="5 6" key="1">
    <citation type="journal article" date="2022" name="ISME Commun">
        <title>Vulcanimicrobium alpinus gen. nov. sp. nov., the first cultivated representative of the candidate phylum 'Eremiobacterota', is a metabolically versatile aerobic anoxygenic phototroph.</title>
        <authorList>
            <person name="Yabe S."/>
            <person name="Muto K."/>
            <person name="Abe K."/>
            <person name="Yokota A."/>
            <person name="Staudigel H."/>
            <person name="Tebo B.M."/>
        </authorList>
    </citation>
    <scope>NUCLEOTIDE SEQUENCE [LARGE SCALE GENOMIC DNA]</scope>
    <source>
        <strain evidence="5 6">WC8-2</strain>
    </source>
</reference>
<organism evidence="5 6">
    <name type="scientific">Vulcanimicrobium alpinum</name>
    <dbReference type="NCBI Taxonomy" id="3016050"/>
    <lineage>
        <taxon>Bacteria</taxon>
        <taxon>Bacillati</taxon>
        <taxon>Vulcanimicrobiota</taxon>
        <taxon>Vulcanimicrobiia</taxon>
        <taxon>Vulcanimicrobiales</taxon>
        <taxon>Vulcanimicrobiaceae</taxon>
        <taxon>Vulcanimicrobium</taxon>
    </lineage>
</organism>
<dbReference type="PANTHER" id="PTHR30535:SF4">
    <property type="entry name" value="HEMIN-BINDING PERIPLASMIC PROTEIN HMUT"/>
    <property type="match status" value="1"/>
</dbReference>
<name>A0AAN2CB02_UNVUL</name>
<gene>
    <name evidence="5" type="ORF">WPS_24430</name>
</gene>
<dbReference type="KEGG" id="vab:WPS_24430"/>
<feature type="signal peptide" evidence="3">
    <location>
        <begin position="1"/>
        <end position="22"/>
    </location>
</feature>
<evidence type="ECO:0000256" key="1">
    <source>
        <dbReference type="ARBA" id="ARBA00008814"/>
    </source>
</evidence>
<dbReference type="PANTHER" id="PTHR30535">
    <property type="entry name" value="VITAMIN B12-BINDING PROTEIN"/>
    <property type="match status" value="1"/>
</dbReference>